<organism evidence="4 5">
    <name type="scientific">Acorus calamus</name>
    <name type="common">Sweet flag</name>
    <dbReference type="NCBI Taxonomy" id="4465"/>
    <lineage>
        <taxon>Eukaryota</taxon>
        <taxon>Viridiplantae</taxon>
        <taxon>Streptophyta</taxon>
        <taxon>Embryophyta</taxon>
        <taxon>Tracheophyta</taxon>
        <taxon>Spermatophyta</taxon>
        <taxon>Magnoliopsida</taxon>
        <taxon>Liliopsida</taxon>
        <taxon>Acoraceae</taxon>
        <taxon>Acorus</taxon>
    </lineage>
</organism>
<comment type="caution">
    <text evidence="4">The sequence shown here is derived from an EMBL/GenBank/DDBJ whole genome shotgun (WGS) entry which is preliminary data.</text>
</comment>
<dbReference type="EMBL" id="JAUJYO010000022">
    <property type="protein sequence ID" value="KAK1282196.1"/>
    <property type="molecule type" value="Genomic_DNA"/>
</dbReference>
<dbReference type="Proteomes" id="UP001180020">
    <property type="component" value="Unassembled WGS sequence"/>
</dbReference>
<proteinExistence type="predicted"/>
<keyword evidence="5" id="KW-1185">Reference proteome</keyword>
<reference evidence="4" key="2">
    <citation type="submission" date="2023-06" db="EMBL/GenBank/DDBJ databases">
        <authorList>
            <person name="Ma L."/>
            <person name="Liu K.-W."/>
            <person name="Li Z."/>
            <person name="Hsiao Y.-Y."/>
            <person name="Qi Y."/>
            <person name="Fu T."/>
            <person name="Tang G."/>
            <person name="Zhang D."/>
            <person name="Sun W.-H."/>
            <person name="Liu D.-K."/>
            <person name="Li Y."/>
            <person name="Chen G.-Z."/>
            <person name="Liu X.-D."/>
            <person name="Liao X.-Y."/>
            <person name="Jiang Y.-T."/>
            <person name="Yu X."/>
            <person name="Hao Y."/>
            <person name="Huang J."/>
            <person name="Zhao X.-W."/>
            <person name="Ke S."/>
            <person name="Chen Y.-Y."/>
            <person name="Wu W.-L."/>
            <person name="Hsu J.-L."/>
            <person name="Lin Y.-F."/>
            <person name="Huang M.-D."/>
            <person name="Li C.-Y."/>
            <person name="Huang L."/>
            <person name="Wang Z.-W."/>
            <person name="Zhao X."/>
            <person name="Zhong W.-Y."/>
            <person name="Peng D.-H."/>
            <person name="Ahmad S."/>
            <person name="Lan S."/>
            <person name="Zhang J.-S."/>
            <person name="Tsai W.-C."/>
            <person name="Van De Peer Y."/>
            <person name="Liu Z.-J."/>
        </authorList>
    </citation>
    <scope>NUCLEOTIDE SEQUENCE</scope>
    <source>
        <strain evidence="4">CP</strain>
        <tissue evidence="4">Leaves</tissue>
    </source>
</reference>
<dbReference type="PANTHER" id="PTHR33184:SF67">
    <property type="entry name" value="PROTEIN TAPETUM DETERMINANT 1"/>
    <property type="match status" value="1"/>
</dbReference>
<feature type="chain" id="PRO_5044716689" evidence="2">
    <location>
        <begin position="34"/>
        <end position="139"/>
    </location>
</feature>
<evidence type="ECO:0000313" key="3">
    <source>
        <dbReference type="EMBL" id="KAK1281839.1"/>
    </source>
</evidence>
<keyword evidence="1 2" id="KW-0732">Signal</keyword>
<dbReference type="AlphaFoldDB" id="A0AAV9C1F8"/>
<dbReference type="GO" id="GO:0001709">
    <property type="term" value="P:cell fate determination"/>
    <property type="evidence" value="ECO:0007669"/>
    <property type="project" value="TreeGrafter"/>
</dbReference>
<accession>A0AAV9C1F8</accession>
<dbReference type="PANTHER" id="PTHR33184">
    <property type="entry name" value="PROTEIN TAPETUM DETERMINANT 1-LIKE-RELATED"/>
    <property type="match status" value="1"/>
</dbReference>
<name>A0AAV9C1F8_ACOCL</name>
<evidence type="ECO:0000313" key="5">
    <source>
        <dbReference type="Proteomes" id="UP001180020"/>
    </source>
</evidence>
<feature type="signal peptide" evidence="2">
    <location>
        <begin position="1"/>
        <end position="33"/>
    </location>
</feature>
<gene>
    <name evidence="4" type="ORF">QJS10_CPB22g00538</name>
    <name evidence="3" type="ORF">QJS10_CPB22g00553</name>
</gene>
<dbReference type="InterPro" id="IPR040361">
    <property type="entry name" value="TPD1"/>
</dbReference>
<protein>
    <submittedName>
        <fullName evidence="4">Uncharacterized protein</fullName>
    </submittedName>
</protein>
<evidence type="ECO:0000313" key="4">
    <source>
        <dbReference type="EMBL" id="KAK1282196.1"/>
    </source>
</evidence>
<dbReference type="Pfam" id="PF24068">
    <property type="entry name" value="TPD1_C"/>
    <property type="match status" value="1"/>
</dbReference>
<sequence length="139" mass="15046">MPRSSKRLRLALVSASAVSAVLLLLAFYSAAEPQRIGDACSPSDVVVYQGATSPLPNGIPTYTVEVLNVCARGCAVSRVHVSCGWFSSARMINPRVFRRVRHDDCILNDGQPLPFGSSLSFQYANTFPYPLHVSSLSCL</sequence>
<evidence type="ECO:0000256" key="2">
    <source>
        <dbReference type="SAM" id="SignalP"/>
    </source>
</evidence>
<evidence type="ECO:0000256" key="1">
    <source>
        <dbReference type="ARBA" id="ARBA00022729"/>
    </source>
</evidence>
<reference evidence="4" key="1">
    <citation type="journal article" date="2023" name="Nat. Commun.">
        <title>Diploid and tetraploid genomes of Acorus and the evolution of monocots.</title>
        <authorList>
            <person name="Ma L."/>
            <person name="Liu K.W."/>
            <person name="Li Z."/>
            <person name="Hsiao Y.Y."/>
            <person name="Qi Y."/>
            <person name="Fu T."/>
            <person name="Tang G.D."/>
            <person name="Zhang D."/>
            <person name="Sun W.H."/>
            <person name="Liu D.K."/>
            <person name="Li Y."/>
            <person name="Chen G.Z."/>
            <person name="Liu X.D."/>
            <person name="Liao X.Y."/>
            <person name="Jiang Y.T."/>
            <person name="Yu X."/>
            <person name="Hao Y."/>
            <person name="Huang J."/>
            <person name="Zhao X.W."/>
            <person name="Ke S."/>
            <person name="Chen Y.Y."/>
            <person name="Wu W.L."/>
            <person name="Hsu J.L."/>
            <person name="Lin Y.F."/>
            <person name="Huang M.D."/>
            <person name="Li C.Y."/>
            <person name="Huang L."/>
            <person name="Wang Z.W."/>
            <person name="Zhao X."/>
            <person name="Zhong W.Y."/>
            <person name="Peng D.H."/>
            <person name="Ahmad S."/>
            <person name="Lan S."/>
            <person name="Zhang J.S."/>
            <person name="Tsai W.C."/>
            <person name="Van de Peer Y."/>
            <person name="Liu Z.J."/>
        </authorList>
    </citation>
    <scope>NUCLEOTIDE SEQUENCE</scope>
    <source>
        <strain evidence="4">CP</strain>
    </source>
</reference>
<dbReference type="EMBL" id="JAUJYO010000022">
    <property type="protein sequence ID" value="KAK1281839.1"/>
    <property type="molecule type" value="Genomic_DNA"/>
</dbReference>